<sequence>MIGATLCSTASLYITLCLWFVSCLLLYVHYRIFHSLMGDDGHGYCRTFGAGVPRSLVYSKESNISQSTDDLVQKITEQVRQEFHLQLQQLHARIHFLQNKDSSTESPRQVADATSGQEILRVYRR</sequence>
<dbReference type="Gramene" id="PRQ50929">
    <property type="protein sequence ID" value="PRQ50929"/>
    <property type="gene ID" value="RchiOBHm_Chr2g0138651"/>
</dbReference>
<evidence type="ECO:0000313" key="2">
    <source>
        <dbReference type="EMBL" id="PRQ50929.1"/>
    </source>
</evidence>
<organism evidence="2 3">
    <name type="scientific">Rosa chinensis</name>
    <name type="common">China rose</name>
    <dbReference type="NCBI Taxonomy" id="74649"/>
    <lineage>
        <taxon>Eukaryota</taxon>
        <taxon>Viridiplantae</taxon>
        <taxon>Streptophyta</taxon>
        <taxon>Embryophyta</taxon>
        <taxon>Tracheophyta</taxon>
        <taxon>Spermatophyta</taxon>
        <taxon>Magnoliopsida</taxon>
        <taxon>eudicotyledons</taxon>
        <taxon>Gunneridae</taxon>
        <taxon>Pentapetalae</taxon>
        <taxon>rosids</taxon>
        <taxon>fabids</taxon>
        <taxon>Rosales</taxon>
        <taxon>Rosaceae</taxon>
        <taxon>Rosoideae</taxon>
        <taxon>Rosoideae incertae sedis</taxon>
        <taxon>Rosa</taxon>
    </lineage>
</organism>
<protein>
    <submittedName>
        <fullName evidence="2">Uncharacterized protein</fullName>
    </submittedName>
</protein>
<gene>
    <name evidence="2" type="ORF">RchiOBHm_Chr2g0138651</name>
</gene>
<dbReference type="AlphaFoldDB" id="A0A2P6RWY0"/>
<dbReference type="Proteomes" id="UP000238479">
    <property type="component" value="Chromosome 2"/>
</dbReference>
<accession>A0A2P6RWY0</accession>
<evidence type="ECO:0000313" key="3">
    <source>
        <dbReference type="Proteomes" id="UP000238479"/>
    </source>
</evidence>
<evidence type="ECO:0000256" key="1">
    <source>
        <dbReference type="SAM" id="Phobius"/>
    </source>
</evidence>
<keyword evidence="1" id="KW-0812">Transmembrane</keyword>
<feature type="transmembrane region" description="Helical" evidence="1">
    <location>
        <begin position="12"/>
        <end position="30"/>
    </location>
</feature>
<reference evidence="2 3" key="1">
    <citation type="journal article" date="2018" name="Nat. Genet.">
        <title>The Rosa genome provides new insights in the design of modern roses.</title>
        <authorList>
            <person name="Bendahmane M."/>
        </authorList>
    </citation>
    <scope>NUCLEOTIDE SEQUENCE [LARGE SCALE GENOMIC DNA]</scope>
    <source>
        <strain evidence="3">cv. Old Blush</strain>
    </source>
</reference>
<comment type="caution">
    <text evidence="2">The sequence shown here is derived from an EMBL/GenBank/DDBJ whole genome shotgun (WGS) entry which is preliminary data.</text>
</comment>
<keyword evidence="1" id="KW-1133">Transmembrane helix</keyword>
<proteinExistence type="predicted"/>
<name>A0A2P6RWY0_ROSCH</name>
<keyword evidence="1" id="KW-0472">Membrane</keyword>
<keyword evidence="3" id="KW-1185">Reference proteome</keyword>
<dbReference type="EMBL" id="PDCK01000040">
    <property type="protein sequence ID" value="PRQ50929.1"/>
    <property type="molecule type" value="Genomic_DNA"/>
</dbReference>